<keyword evidence="3" id="KW-1185">Reference proteome</keyword>
<dbReference type="Gene3D" id="3.40.50.720">
    <property type="entry name" value="NAD(P)-binding Rossmann-like Domain"/>
    <property type="match status" value="1"/>
</dbReference>
<evidence type="ECO:0000313" key="3">
    <source>
        <dbReference type="Proteomes" id="UP000199019"/>
    </source>
</evidence>
<reference evidence="3" key="1">
    <citation type="submission" date="2016-10" db="EMBL/GenBank/DDBJ databases">
        <authorList>
            <person name="Varghese N."/>
            <person name="Submissions S."/>
        </authorList>
    </citation>
    <scope>NUCLEOTIDE SEQUENCE [LARGE SCALE GENOMIC DNA]</scope>
    <source>
        <strain evidence="3">CGMCC 1.6963</strain>
    </source>
</reference>
<evidence type="ECO:0000313" key="2">
    <source>
        <dbReference type="EMBL" id="SES29032.1"/>
    </source>
</evidence>
<protein>
    <submittedName>
        <fullName evidence="2">Nucleoside-diphosphate-sugar epimerase</fullName>
    </submittedName>
</protein>
<dbReference type="STRING" id="587636.SAMN05216199_2789"/>
<dbReference type="Proteomes" id="UP000199019">
    <property type="component" value="Unassembled WGS sequence"/>
</dbReference>
<sequence length="313" mass="33593">MGQFLVLGAGAIGQGTAVELADRGHEVTVVSRSGRGPAHEGVRAVAADAADAERLTTLAEGAEAIVNALNPPNYTTWERDWPPLAQAALTAAERSGAGLVTVGNLYGYGMVDGPMTEQTPLRPNGHKGQLRARMWETALEAHRSGRVRATELRASDYTGPGVGAQSLLNSMVIARVVKDRPVWLVMGDPDAPHTWTDVRDTARLAAVLATDDRSWGQAWHVPSAPPRSVREVVGEVAQLCGRAPRAVHGIPRGAVTALGTVVPLLRELRETRHQFERPFVLDATHTTEVFGLQPTPWEVTLRETVEWLSATAA</sequence>
<feature type="domain" description="NAD-dependent epimerase/dehydratase" evidence="1">
    <location>
        <begin position="5"/>
        <end position="211"/>
    </location>
</feature>
<dbReference type="Pfam" id="PF01370">
    <property type="entry name" value="Epimerase"/>
    <property type="match status" value="1"/>
</dbReference>
<name>A0A1H9W539_9MICO</name>
<dbReference type="OrthoDB" id="8205493at2"/>
<dbReference type="SUPFAM" id="SSF51735">
    <property type="entry name" value="NAD(P)-binding Rossmann-fold domains"/>
    <property type="match status" value="1"/>
</dbReference>
<dbReference type="InterPro" id="IPR036291">
    <property type="entry name" value="NAD(P)-bd_dom_sf"/>
</dbReference>
<evidence type="ECO:0000259" key="1">
    <source>
        <dbReference type="Pfam" id="PF01370"/>
    </source>
</evidence>
<accession>A0A1H9W539</accession>
<dbReference type="EMBL" id="FOHB01000004">
    <property type="protein sequence ID" value="SES29032.1"/>
    <property type="molecule type" value="Genomic_DNA"/>
</dbReference>
<dbReference type="InterPro" id="IPR001509">
    <property type="entry name" value="Epimerase_deHydtase"/>
</dbReference>
<proteinExistence type="predicted"/>
<gene>
    <name evidence="2" type="ORF">SAMN05216199_2789</name>
</gene>
<dbReference type="AlphaFoldDB" id="A0A1H9W539"/>
<organism evidence="2 3">
    <name type="scientific">Pedococcus cremeus</name>
    <dbReference type="NCBI Taxonomy" id="587636"/>
    <lineage>
        <taxon>Bacteria</taxon>
        <taxon>Bacillati</taxon>
        <taxon>Actinomycetota</taxon>
        <taxon>Actinomycetes</taxon>
        <taxon>Micrococcales</taxon>
        <taxon>Intrasporangiaceae</taxon>
        <taxon>Pedococcus</taxon>
    </lineage>
</organism>
<dbReference type="RefSeq" id="WP_091759204.1">
    <property type="nucleotide sequence ID" value="NZ_FOHB01000004.1"/>
</dbReference>